<name>A0AAV7LCI5_PLEWA</name>
<proteinExistence type="predicted"/>
<dbReference type="Proteomes" id="UP001066276">
    <property type="component" value="Chromosome 11"/>
</dbReference>
<feature type="compositionally biased region" description="Basic and acidic residues" evidence="1">
    <location>
        <begin position="32"/>
        <end position="50"/>
    </location>
</feature>
<keyword evidence="3" id="KW-1185">Reference proteome</keyword>
<organism evidence="2 3">
    <name type="scientific">Pleurodeles waltl</name>
    <name type="common">Iberian ribbed newt</name>
    <dbReference type="NCBI Taxonomy" id="8319"/>
    <lineage>
        <taxon>Eukaryota</taxon>
        <taxon>Metazoa</taxon>
        <taxon>Chordata</taxon>
        <taxon>Craniata</taxon>
        <taxon>Vertebrata</taxon>
        <taxon>Euteleostomi</taxon>
        <taxon>Amphibia</taxon>
        <taxon>Batrachia</taxon>
        <taxon>Caudata</taxon>
        <taxon>Salamandroidea</taxon>
        <taxon>Salamandridae</taxon>
        <taxon>Pleurodelinae</taxon>
        <taxon>Pleurodeles</taxon>
    </lineage>
</organism>
<reference evidence="2" key="1">
    <citation type="journal article" date="2022" name="bioRxiv">
        <title>Sequencing and chromosome-scale assembly of the giantPleurodeles waltlgenome.</title>
        <authorList>
            <person name="Brown T."/>
            <person name="Elewa A."/>
            <person name="Iarovenko S."/>
            <person name="Subramanian E."/>
            <person name="Araus A.J."/>
            <person name="Petzold A."/>
            <person name="Susuki M."/>
            <person name="Suzuki K.-i.T."/>
            <person name="Hayashi T."/>
            <person name="Toyoda A."/>
            <person name="Oliveira C."/>
            <person name="Osipova E."/>
            <person name="Leigh N.D."/>
            <person name="Simon A."/>
            <person name="Yun M.H."/>
        </authorList>
    </citation>
    <scope>NUCLEOTIDE SEQUENCE</scope>
    <source>
        <strain evidence="2">20211129_DDA</strain>
        <tissue evidence="2">Liver</tissue>
    </source>
</reference>
<evidence type="ECO:0000256" key="1">
    <source>
        <dbReference type="SAM" id="MobiDB-lite"/>
    </source>
</evidence>
<accession>A0AAV7LCI5</accession>
<dbReference type="AlphaFoldDB" id="A0AAV7LCI5"/>
<gene>
    <name evidence="2" type="ORF">NDU88_001828</name>
</gene>
<comment type="caution">
    <text evidence="2">The sequence shown here is derived from an EMBL/GenBank/DDBJ whole genome shotgun (WGS) entry which is preliminary data.</text>
</comment>
<dbReference type="EMBL" id="JANPWB010000015">
    <property type="protein sequence ID" value="KAJ1088672.1"/>
    <property type="molecule type" value="Genomic_DNA"/>
</dbReference>
<feature type="region of interest" description="Disordered" evidence="1">
    <location>
        <begin position="1"/>
        <end position="86"/>
    </location>
</feature>
<evidence type="ECO:0000313" key="2">
    <source>
        <dbReference type="EMBL" id="KAJ1088672.1"/>
    </source>
</evidence>
<evidence type="ECO:0000313" key="3">
    <source>
        <dbReference type="Proteomes" id="UP001066276"/>
    </source>
</evidence>
<protein>
    <submittedName>
        <fullName evidence="2">Uncharacterized protein</fullName>
    </submittedName>
</protein>
<sequence>MQKEHQDGVKGGNTGTGVRTLGEAEEEGESEDCNKEVPGARETSVEDIRSSARTAGQRRGIGGTEFKLRPHSGKSMASTGAWHTPIGRGKVEEVGIMTVP</sequence>